<reference evidence="1" key="1">
    <citation type="submission" date="2015-04" db="UniProtKB">
        <authorList>
            <consortium name="EnsemblPlants"/>
        </authorList>
    </citation>
    <scope>IDENTIFICATION</scope>
</reference>
<reference evidence="1" key="2">
    <citation type="submission" date="2018-05" db="EMBL/GenBank/DDBJ databases">
        <title>OmerRS3 (Oryza meridionalis Reference Sequence Version 3).</title>
        <authorList>
            <person name="Zhang J."/>
            <person name="Kudrna D."/>
            <person name="Lee S."/>
            <person name="Talag J."/>
            <person name="Welchert J."/>
            <person name="Wing R.A."/>
        </authorList>
    </citation>
    <scope>NUCLEOTIDE SEQUENCE [LARGE SCALE GENOMIC DNA]</scope>
    <source>
        <strain evidence="1">cv. OR44</strain>
    </source>
</reference>
<sequence>MKVAAPLGMTTRYESGGMVFNHAIFPAQECQLCAIQHFLLPRRGLDLDDLLKICILASRKEMET</sequence>
<evidence type="ECO:0000313" key="1">
    <source>
        <dbReference type="EnsemblPlants" id="OMERI11G04540.1"/>
    </source>
</evidence>
<organism evidence="1">
    <name type="scientific">Oryza meridionalis</name>
    <dbReference type="NCBI Taxonomy" id="40149"/>
    <lineage>
        <taxon>Eukaryota</taxon>
        <taxon>Viridiplantae</taxon>
        <taxon>Streptophyta</taxon>
        <taxon>Embryophyta</taxon>
        <taxon>Tracheophyta</taxon>
        <taxon>Spermatophyta</taxon>
        <taxon>Magnoliopsida</taxon>
        <taxon>Liliopsida</taxon>
        <taxon>Poales</taxon>
        <taxon>Poaceae</taxon>
        <taxon>BOP clade</taxon>
        <taxon>Oryzoideae</taxon>
        <taxon>Oryzeae</taxon>
        <taxon>Oryzinae</taxon>
        <taxon>Oryza</taxon>
    </lineage>
</organism>
<name>A0A0E0F375_9ORYZ</name>
<dbReference type="Proteomes" id="UP000008021">
    <property type="component" value="Chromosome 11"/>
</dbReference>
<evidence type="ECO:0000313" key="2">
    <source>
        <dbReference type="Proteomes" id="UP000008021"/>
    </source>
</evidence>
<accession>A0A0E0F375</accession>
<keyword evidence="2" id="KW-1185">Reference proteome</keyword>
<dbReference type="Gramene" id="OMERI11G04540.1">
    <property type="protein sequence ID" value="OMERI11G04540.1"/>
    <property type="gene ID" value="OMERI11G04540"/>
</dbReference>
<dbReference type="HOGENOM" id="CLU_2871457_0_0_1"/>
<dbReference type="AlphaFoldDB" id="A0A0E0F375"/>
<proteinExistence type="predicted"/>
<dbReference type="EnsemblPlants" id="OMERI11G04540.1">
    <property type="protein sequence ID" value="OMERI11G04540.1"/>
    <property type="gene ID" value="OMERI11G04540"/>
</dbReference>
<protein>
    <submittedName>
        <fullName evidence="1">Uncharacterized protein</fullName>
    </submittedName>
</protein>